<reference evidence="12 13" key="1">
    <citation type="submission" date="2018-09" db="EMBL/GenBank/DDBJ databases">
        <authorList>
            <person name="Wang Z."/>
        </authorList>
    </citation>
    <scope>NUCLEOTIDE SEQUENCE [LARGE SCALE GENOMIC DNA]</scope>
    <source>
        <strain evidence="12 13">ALS 81</strain>
    </source>
</reference>
<keyword evidence="6 9" id="KW-0238">DNA-binding</keyword>
<dbReference type="RefSeq" id="WP_120354611.1">
    <property type="nucleotide sequence ID" value="NZ_RAQO01000005.1"/>
</dbReference>
<dbReference type="EMBL" id="RAQO01000005">
    <property type="protein sequence ID" value="RKF18532.1"/>
    <property type="molecule type" value="Genomic_DNA"/>
</dbReference>
<dbReference type="SMART" id="SM00448">
    <property type="entry name" value="REC"/>
    <property type="match status" value="1"/>
</dbReference>
<evidence type="ECO:0000256" key="7">
    <source>
        <dbReference type="ARBA" id="ARBA00023159"/>
    </source>
</evidence>
<keyword evidence="7 9" id="KW-0010">Activator</keyword>
<evidence type="ECO:0000313" key="13">
    <source>
        <dbReference type="Proteomes" id="UP000286482"/>
    </source>
</evidence>
<evidence type="ECO:0000259" key="11">
    <source>
        <dbReference type="PROSITE" id="PS50110"/>
    </source>
</evidence>
<dbReference type="InterPro" id="IPR001789">
    <property type="entry name" value="Sig_transdc_resp-reg_receiver"/>
</dbReference>
<keyword evidence="2 9" id="KW-0963">Cytoplasm</keyword>
<keyword evidence="5 9" id="KW-0805">Transcription regulation</keyword>
<dbReference type="PROSITE" id="PS50110">
    <property type="entry name" value="RESPONSE_REGULATORY"/>
    <property type="match status" value="1"/>
</dbReference>
<evidence type="ECO:0000256" key="9">
    <source>
        <dbReference type="PIRNR" id="PIRNR006171"/>
    </source>
</evidence>
<dbReference type="SUPFAM" id="SSF52172">
    <property type="entry name" value="CheY-like"/>
    <property type="match status" value="1"/>
</dbReference>
<evidence type="ECO:0000256" key="2">
    <source>
        <dbReference type="ARBA" id="ARBA00022490"/>
    </source>
</evidence>
<evidence type="ECO:0000256" key="4">
    <source>
        <dbReference type="ARBA" id="ARBA00023012"/>
    </source>
</evidence>
<dbReference type="InterPro" id="IPR051271">
    <property type="entry name" value="2C-system_Tx_regulators"/>
</dbReference>
<evidence type="ECO:0000256" key="1">
    <source>
        <dbReference type="ARBA" id="ARBA00004496"/>
    </source>
</evidence>
<dbReference type="InterPro" id="IPR011006">
    <property type="entry name" value="CheY-like_superfamily"/>
</dbReference>
<dbReference type="Gene3D" id="3.40.50.2300">
    <property type="match status" value="1"/>
</dbReference>
<gene>
    <name evidence="12" type="ORF">DBZ36_08980</name>
</gene>
<protein>
    <recommendedName>
        <fullName evidence="9">Transcriptional regulatory protein</fullName>
    </recommendedName>
</protein>
<dbReference type="GO" id="GO:0005737">
    <property type="term" value="C:cytoplasm"/>
    <property type="evidence" value="ECO:0007669"/>
    <property type="project" value="UniProtKB-SubCell"/>
</dbReference>
<dbReference type="PIRSF" id="PIRSF006171">
    <property type="entry name" value="RR_citrat_malat"/>
    <property type="match status" value="1"/>
</dbReference>
<dbReference type="CDD" id="cd19925">
    <property type="entry name" value="REC_citrate_TCS"/>
    <property type="match status" value="1"/>
</dbReference>
<dbReference type="Pfam" id="PF20714">
    <property type="entry name" value="HTH_64"/>
    <property type="match status" value="1"/>
</dbReference>
<dbReference type="GO" id="GO:0003700">
    <property type="term" value="F:DNA-binding transcription factor activity"/>
    <property type="evidence" value="ECO:0007669"/>
    <property type="project" value="InterPro"/>
</dbReference>
<feature type="modified residue" description="4-aspartylphosphate" evidence="10">
    <location>
        <position position="54"/>
    </location>
</feature>
<dbReference type="Pfam" id="PF00072">
    <property type="entry name" value="Response_reg"/>
    <property type="match status" value="1"/>
</dbReference>
<keyword evidence="8 9" id="KW-0804">Transcription</keyword>
<dbReference type="InterPro" id="IPR024187">
    <property type="entry name" value="Sig_transdc_resp-reg_cit/mal"/>
</dbReference>
<evidence type="ECO:0000256" key="5">
    <source>
        <dbReference type="ARBA" id="ARBA00023015"/>
    </source>
</evidence>
<dbReference type="Proteomes" id="UP000286482">
    <property type="component" value="Unassembled WGS sequence"/>
</dbReference>
<comment type="subcellular location">
    <subcellularLocation>
        <location evidence="1 9">Cytoplasm</location>
    </subcellularLocation>
</comment>
<keyword evidence="13" id="KW-1185">Reference proteome</keyword>
<evidence type="ECO:0000256" key="10">
    <source>
        <dbReference type="PROSITE-ProRule" id="PRU00169"/>
    </source>
</evidence>
<sequence length="224" mass="25086">MIHVLIVEDDPGIAEIHQQYLKQVDGFSVQGVALSIMEAKIQLKAKPPQLVLLDVYLPDGTGIELLQFIRGEGLAVDVIMLTAASEASTLQNAMRNGVFDYILKPIIFPRLRDSLYKYQKYLSQVNQRQDIQQGDVDRLMPMSESNTEQQPRPPKGIDSVTLDNIRQLFLEHPSLSADDAGKLIGSSRTTARRYLEYLVSCHELVPAVSYGSVGRPERIYSLKS</sequence>
<organism evidence="12 13">
    <name type="scientific">Alginatibacterium sediminis</name>
    <dbReference type="NCBI Taxonomy" id="2164068"/>
    <lineage>
        <taxon>Bacteria</taxon>
        <taxon>Pseudomonadati</taxon>
        <taxon>Pseudomonadota</taxon>
        <taxon>Gammaproteobacteria</taxon>
        <taxon>Alteromonadales</taxon>
        <taxon>Alteromonadaceae</taxon>
        <taxon>Alginatibacterium</taxon>
    </lineage>
</organism>
<evidence type="ECO:0000256" key="8">
    <source>
        <dbReference type="ARBA" id="ARBA00023163"/>
    </source>
</evidence>
<dbReference type="AlphaFoldDB" id="A0A420ED28"/>
<accession>A0A420ED28</accession>
<dbReference type="InterPro" id="IPR048714">
    <property type="entry name" value="DpiA-like_HTH"/>
</dbReference>
<dbReference type="GO" id="GO:0003677">
    <property type="term" value="F:DNA binding"/>
    <property type="evidence" value="ECO:0007669"/>
    <property type="project" value="UniProtKB-KW"/>
</dbReference>
<keyword evidence="4 9" id="KW-0902">Two-component regulatory system</keyword>
<keyword evidence="3 10" id="KW-0597">Phosphoprotein</keyword>
<name>A0A420ED28_9ALTE</name>
<dbReference type="PANTHER" id="PTHR45526:SF1">
    <property type="entry name" value="TRANSCRIPTIONAL REGULATORY PROTEIN DCUR-RELATED"/>
    <property type="match status" value="1"/>
</dbReference>
<evidence type="ECO:0000256" key="3">
    <source>
        <dbReference type="ARBA" id="ARBA00022553"/>
    </source>
</evidence>
<proteinExistence type="predicted"/>
<feature type="domain" description="Response regulatory" evidence="11">
    <location>
        <begin position="3"/>
        <end position="119"/>
    </location>
</feature>
<evidence type="ECO:0000256" key="6">
    <source>
        <dbReference type="ARBA" id="ARBA00023125"/>
    </source>
</evidence>
<dbReference type="PANTHER" id="PTHR45526">
    <property type="entry name" value="TRANSCRIPTIONAL REGULATORY PROTEIN DPIA"/>
    <property type="match status" value="1"/>
</dbReference>
<comment type="caution">
    <text evidence="12">The sequence shown here is derived from an EMBL/GenBank/DDBJ whole genome shotgun (WGS) entry which is preliminary data.</text>
</comment>
<dbReference type="OrthoDB" id="9796655at2"/>
<dbReference type="GO" id="GO:0000156">
    <property type="term" value="F:phosphorelay response regulator activity"/>
    <property type="evidence" value="ECO:0007669"/>
    <property type="project" value="TreeGrafter"/>
</dbReference>
<evidence type="ECO:0000313" key="12">
    <source>
        <dbReference type="EMBL" id="RKF18532.1"/>
    </source>
</evidence>